<gene>
    <name evidence="2" type="ORF">A3J08_02570</name>
</gene>
<proteinExistence type="predicted"/>
<feature type="transmembrane region" description="Helical" evidence="1">
    <location>
        <begin position="53"/>
        <end position="78"/>
    </location>
</feature>
<keyword evidence="1" id="KW-0472">Membrane</keyword>
<sequence>MLKKILCSTFVPLVLSVVCFAAVVSLVLSLPSPAEVYAEYGWPYLIPPYFGISSLLLVLSGGFFLACFFCRVSLYMFYKAVSK</sequence>
<organism evidence="2 3">
    <name type="scientific">Candidatus Lloydbacteria bacterium RIFCSPLOWO2_02_FULL_51_11</name>
    <dbReference type="NCBI Taxonomy" id="1798667"/>
    <lineage>
        <taxon>Bacteria</taxon>
        <taxon>Candidatus Lloydiibacteriota</taxon>
    </lineage>
</organism>
<comment type="caution">
    <text evidence="2">The sequence shown here is derived from an EMBL/GenBank/DDBJ whole genome shotgun (WGS) entry which is preliminary data.</text>
</comment>
<evidence type="ECO:0000313" key="3">
    <source>
        <dbReference type="Proteomes" id="UP000177573"/>
    </source>
</evidence>
<dbReference type="Proteomes" id="UP000177573">
    <property type="component" value="Unassembled WGS sequence"/>
</dbReference>
<name>A0A1G2DPZ2_9BACT</name>
<keyword evidence="1" id="KW-1133">Transmembrane helix</keyword>
<dbReference type="STRING" id="1798667.A3J08_02570"/>
<protein>
    <submittedName>
        <fullName evidence="2">Uncharacterized protein</fullName>
    </submittedName>
</protein>
<reference evidence="2 3" key="1">
    <citation type="journal article" date="2016" name="Nat. Commun.">
        <title>Thousands of microbial genomes shed light on interconnected biogeochemical processes in an aquifer system.</title>
        <authorList>
            <person name="Anantharaman K."/>
            <person name="Brown C.T."/>
            <person name="Hug L.A."/>
            <person name="Sharon I."/>
            <person name="Castelle C.J."/>
            <person name="Probst A.J."/>
            <person name="Thomas B.C."/>
            <person name="Singh A."/>
            <person name="Wilkins M.J."/>
            <person name="Karaoz U."/>
            <person name="Brodie E.L."/>
            <person name="Williams K.H."/>
            <person name="Hubbard S.S."/>
            <person name="Banfield J.F."/>
        </authorList>
    </citation>
    <scope>NUCLEOTIDE SEQUENCE [LARGE SCALE GENOMIC DNA]</scope>
</reference>
<keyword evidence="1" id="KW-0812">Transmembrane</keyword>
<evidence type="ECO:0000256" key="1">
    <source>
        <dbReference type="SAM" id="Phobius"/>
    </source>
</evidence>
<dbReference type="EMBL" id="MHLR01000005">
    <property type="protein sequence ID" value="OGZ15724.1"/>
    <property type="molecule type" value="Genomic_DNA"/>
</dbReference>
<evidence type="ECO:0000313" key="2">
    <source>
        <dbReference type="EMBL" id="OGZ15724.1"/>
    </source>
</evidence>
<dbReference type="AlphaFoldDB" id="A0A1G2DPZ2"/>
<accession>A0A1G2DPZ2</accession>